<name>A0A6A6B8X7_9PEZI</name>
<sequence>MGRYVSRRVCVWKRIQRPCLGLDLGLSLSSGCRCVCLRARVPEPASAPVPGKRFACLLIRLHRSVCRSRICQLLLAFSYQPTYQPTYLPMTARSPLLCGDWRGDWQPQAKGNMQQVGRQAVHAPLAAARRTSLSRSAEHEACLPTHLVIQ</sequence>
<dbReference type="AlphaFoldDB" id="A0A6A6B8X7"/>
<organism evidence="1 2">
    <name type="scientific">Aplosporella prunicola CBS 121167</name>
    <dbReference type="NCBI Taxonomy" id="1176127"/>
    <lineage>
        <taxon>Eukaryota</taxon>
        <taxon>Fungi</taxon>
        <taxon>Dikarya</taxon>
        <taxon>Ascomycota</taxon>
        <taxon>Pezizomycotina</taxon>
        <taxon>Dothideomycetes</taxon>
        <taxon>Dothideomycetes incertae sedis</taxon>
        <taxon>Botryosphaeriales</taxon>
        <taxon>Aplosporellaceae</taxon>
        <taxon>Aplosporella</taxon>
    </lineage>
</organism>
<protein>
    <submittedName>
        <fullName evidence="1">Uncharacterized protein</fullName>
    </submittedName>
</protein>
<dbReference type="GeneID" id="54304390"/>
<dbReference type="EMBL" id="ML995491">
    <property type="protein sequence ID" value="KAF2140018.1"/>
    <property type="molecule type" value="Genomic_DNA"/>
</dbReference>
<gene>
    <name evidence="1" type="ORF">K452DRAFT_59485</name>
</gene>
<proteinExistence type="predicted"/>
<reference evidence="1" key="1">
    <citation type="journal article" date="2020" name="Stud. Mycol.">
        <title>101 Dothideomycetes genomes: a test case for predicting lifestyles and emergence of pathogens.</title>
        <authorList>
            <person name="Haridas S."/>
            <person name="Albert R."/>
            <person name="Binder M."/>
            <person name="Bloem J."/>
            <person name="Labutti K."/>
            <person name="Salamov A."/>
            <person name="Andreopoulos B."/>
            <person name="Baker S."/>
            <person name="Barry K."/>
            <person name="Bills G."/>
            <person name="Bluhm B."/>
            <person name="Cannon C."/>
            <person name="Castanera R."/>
            <person name="Culley D."/>
            <person name="Daum C."/>
            <person name="Ezra D."/>
            <person name="Gonzalez J."/>
            <person name="Henrissat B."/>
            <person name="Kuo A."/>
            <person name="Liang C."/>
            <person name="Lipzen A."/>
            <person name="Lutzoni F."/>
            <person name="Magnuson J."/>
            <person name="Mondo S."/>
            <person name="Nolan M."/>
            <person name="Ohm R."/>
            <person name="Pangilinan J."/>
            <person name="Park H.-J."/>
            <person name="Ramirez L."/>
            <person name="Alfaro M."/>
            <person name="Sun H."/>
            <person name="Tritt A."/>
            <person name="Yoshinaga Y."/>
            <person name="Zwiers L.-H."/>
            <person name="Turgeon B."/>
            <person name="Goodwin S."/>
            <person name="Spatafora J."/>
            <person name="Crous P."/>
            <person name="Grigoriev I."/>
        </authorList>
    </citation>
    <scope>NUCLEOTIDE SEQUENCE</scope>
    <source>
        <strain evidence="1">CBS 121167</strain>
    </source>
</reference>
<dbReference type="Proteomes" id="UP000799438">
    <property type="component" value="Unassembled WGS sequence"/>
</dbReference>
<keyword evidence="2" id="KW-1185">Reference proteome</keyword>
<accession>A0A6A6B8X7</accession>
<evidence type="ECO:0000313" key="1">
    <source>
        <dbReference type="EMBL" id="KAF2140018.1"/>
    </source>
</evidence>
<dbReference type="RefSeq" id="XP_033395731.1">
    <property type="nucleotide sequence ID" value="XM_033546883.1"/>
</dbReference>
<evidence type="ECO:0000313" key="2">
    <source>
        <dbReference type="Proteomes" id="UP000799438"/>
    </source>
</evidence>